<feature type="region of interest" description="Disordered" evidence="1">
    <location>
        <begin position="50"/>
        <end position="69"/>
    </location>
</feature>
<keyword evidence="3" id="KW-1185">Reference proteome</keyword>
<sequence>MKQQSLSLAGLCKAAHTTPVSLTFSTASHLPQHTKFVRCLCHCQPATQPTKTFNHLQPNANRQPTDHHHGFYQSYSCPLHPSSPLPARRPRHANNNPTTRQPQSLGFLHRRRPDVHVQLGRLLRSRHALQVKRRLASGTEICATRTRSRLIGINGIRSES</sequence>
<gene>
    <name evidence="2" type="ORF">BDZ85DRAFT_261123</name>
</gene>
<accession>A0A6A6GFM5</accession>
<feature type="region of interest" description="Disordered" evidence="1">
    <location>
        <begin position="81"/>
        <end position="104"/>
    </location>
</feature>
<protein>
    <submittedName>
        <fullName evidence="2">Uncharacterized protein</fullName>
    </submittedName>
</protein>
<dbReference type="AlphaFoldDB" id="A0A6A6GFM5"/>
<organism evidence="2 3">
    <name type="scientific">Elsinoe ampelina</name>
    <dbReference type="NCBI Taxonomy" id="302913"/>
    <lineage>
        <taxon>Eukaryota</taxon>
        <taxon>Fungi</taxon>
        <taxon>Dikarya</taxon>
        <taxon>Ascomycota</taxon>
        <taxon>Pezizomycotina</taxon>
        <taxon>Dothideomycetes</taxon>
        <taxon>Dothideomycetidae</taxon>
        <taxon>Myriangiales</taxon>
        <taxon>Elsinoaceae</taxon>
        <taxon>Elsinoe</taxon>
    </lineage>
</organism>
<dbReference type="EMBL" id="ML992505">
    <property type="protein sequence ID" value="KAF2224532.1"/>
    <property type="molecule type" value="Genomic_DNA"/>
</dbReference>
<evidence type="ECO:0000313" key="3">
    <source>
        <dbReference type="Proteomes" id="UP000799538"/>
    </source>
</evidence>
<feature type="compositionally biased region" description="Polar residues" evidence="1">
    <location>
        <begin position="93"/>
        <end position="104"/>
    </location>
</feature>
<evidence type="ECO:0000313" key="2">
    <source>
        <dbReference type="EMBL" id="KAF2224532.1"/>
    </source>
</evidence>
<feature type="compositionally biased region" description="Polar residues" evidence="1">
    <location>
        <begin position="50"/>
        <end position="63"/>
    </location>
</feature>
<dbReference type="Proteomes" id="UP000799538">
    <property type="component" value="Unassembled WGS sequence"/>
</dbReference>
<name>A0A6A6GFM5_9PEZI</name>
<evidence type="ECO:0000256" key="1">
    <source>
        <dbReference type="SAM" id="MobiDB-lite"/>
    </source>
</evidence>
<proteinExistence type="predicted"/>
<reference evidence="3" key="1">
    <citation type="journal article" date="2020" name="Stud. Mycol.">
        <title>101 Dothideomycetes genomes: A test case for predicting lifestyles and emergence of pathogens.</title>
        <authorList>
            <person name="Haridas S."/>
            <person name="Albert R."/>
            <person name="Binder M."/>
            <person name="Bloem J."/>
            <person name="LaButti K."/>
            <person name="Salamov A."/>
            <person name="Andreopoulos B."/>
            <person name="Baker S."/>
            <person name="Barry K."/>
            <person name="Bills G."/>
            <person name="Bluhm B."/>
            <person name="Cannon C."/>
            <person name="Castanera R."/>
            <person name="Culley D."/>
            <person name="Daum C."/>
            <person name="Ezra D."/>
            <person name="Gonzalez J."/>
            <person name="Henrissat B."/>
            <person name="Kuo A."/>
            <person name="Liang C."/>
            <person name="Lipzen A."/>
            <person name="Lutzoni F."/>
            <person name="Magnuson J."/>
            <person name="Mondo S."/>
            <person name="Nolan M."/>
            <person name="Ohm R."/>
            <person name="Pangilinan J."/>
            <person name="Park H.-J."/>
            <person name="Ramirez L."/>
            <person name="Alfaro M."/>
            <person name="Sun H."/>
            <person name="Tritt A."/>
            <person name="Yoshinaga Y."/>
            <person name="Zwiers L.-H."/>
            <person name="Turgeon B."/>
            <person name="Goodwin S."/>
            <person name="Spatafora J."/>
            <person name="Crous P."/>
            <person name="Grigoriev I."/>
        </authorList>
    </citation>
    <scope>NUCLEOTIDE SEQUENCE [LARGE SCALE GENOMIC DNA]</scope>
    <source>
        <strain evidence="3">CECT 20119</strain>
    </source>
</reference>